<evidence type="ECO:0000256" key="2">
    <source>
        <dbReference type="ARBA" id="ARBA00022737"/>
    </source>
</evidence>
<name>A0AAV5L4X5_9ROSI</name>
<dbReference type="EMBL" id="BPVZ01000094">
    <property type="protein sequence ID" value="GKV32174.1"/>
    <property type="molecule type" value="Genomic_DNA"/>
</dbReference>
<evidence type="ECO:0000256" key="7">
    <source>
        <dbReference type="SAM" id="MobiDB-lite"/>
    </source>
</evidence>
<dbReference type="Gene3D" id="1.10.10.60">
    <property type="entry name" value="Homeodomain-like"/>
    <property type="match status" value="2"/>
</dbReference>
<evidence type="ECO:0000259" key="8">
    <source>
        <dbReference type="PROSITE" id="PS50090"/>
    </source>
</evidence>
<evidence type="ECO:0000256" key="4">
    <source>
        <dbReference type="ARBA" id="ARBA00023125"/>
    </source>
</evidence>
<keyword evidence="5" id="KW-0804">Transcription</keyword>
<proteinExistence type="predicted"/>
<dbReference type="InterPro" id="IPR050560">
    <property type="entry name" value="MYB_TF"/>
</dbReference>
<accession>A0AAV5L4X5</accession>
<protein>
    <submittedName>
        <fullName evidence="10">Uncharacterized protein</fullName>
    </submittedName>
</protein>
<feature type="domain" description="HTH myb-type" evidence="9">
    <location>
        <begin position="64"/>
        <end position="113"/>
    </location>
</feature>
<feature type="compositionally biased region" description="Polar residues" evidence="7">
    <location>
        <begin position="171"/>
        <end position="182"/>
    </location>
</feature>
<dbReference type="InterPro" id="IPR001005">
    <property type="entry name" value="SANT/Myb"/>
</dbReference>
<keyword evidence="11" id="KW-1185">Reference proteome</keyword>
<dbReference type="SMART" id="SM00717">
    <property type="entry name" value="SANT"/>
    <property type="match status" value="2"/>
</dbReference>
<feature type="domain" description="Myb-like" evidence="8">
    <location>
        <begin position="12"/>
        <end position="58"/>
    </location>
</feature>
<evidence type="ECO:0000256" key="3">
    <source>
        <dbReference type="ARBA" id="ARBA00023015"/>
    </source>
</evidence>
<evidence type="ECO:0000256" key="5">
    <source>
        <dbReference type="ARBA" id="ARBA00023163"/>
    </source>
</evidence>
<evidence type="ECO:0000256" key="6">
    <source>
        <dbReference type="ARBA" id="ARBA00023242"/>
    </source>
</evidence>
<dbReference type="PANTHER" id="PTHR45614">
    <property type="entry name" value="MYB PROTEIN-RELATED"/>
    <property type="match status" value="1"/>
</dbReference>
<dbReference type="FunFam" id="1.10.10.60:FF:000060">
    <property type="entry name" value="MYB transcription factor"/>
    <property type="match status" value="1"/>
</dbReference>
<dbReference type="Proteomes" id="UP001054252">
    <property type="component" value="Unassembled WGS sequence"/>
</dbReference>
<comment type="subcellular location">
    <subcellularLocation>
        <location evidence="1">Nucleus</location>
    </subcellularLocation>
</comment>
<dbReference type="CDD" id="cd00167">
    <property type="entry name" value="SANT"/>
    <property type="match status" value="2"/>
</dbReference>
<feature type="region of interest" description="Disordered" evidence="7">
    <location>
        <begin position="148"/>
        <end position="182"/>
    </location>
</feature>
<dbReference type="InterPro" id="IPR009057">
    <property type="entry name" value="Homeodomain-like_sf"/>
</dbReference>
<comment type="caution">
    <text evidence="10">The sequence shown here is derived from an EMBL/GenBank/DDBJ whole genome shotgun (WGS) entry which is preliminary data.</text>
</comment>
<sequence>MASSTKDVAGIKGPWSPEEDEALRRLVQNYGPRNWSLISKSIPGRSVKSCKLRWCDKLTPQVEHRPFTSDEDDTIIRAHARFGNKWATIARLLNGRTVSAIKNHWYSTLKWKSSAMMDDLNDDENESDDISANRGKALHVSLLSRNTSSASRNLENERDIEANRGNAWDGSGQNYRQENESGDISANTGKALDGALLSRNAIAVPLFLENGYGIEANRDNAWDGLCQNYRQENESGDISANTGEALDGALLSRNTIAVALFLENGYDIEANRGNARDGSGQNYGEVIAKPK</sequence>
<gene>
    <name evidence="10" type="ORF">SLEP1_g40797</name>
</gene>
<dbReference type="AlphaFoldDB" id="A0AAV5L4X5"/>
<dbReference type="PROSITE" id="PS51294">
    <property type="entry name" value="HTH_MYB"/>
    <property type="match status" value="2"/>
</dbReference>
<dbReference type="GO" id="GO:0000981">
    <property type="term" value="F:DNA-binding transcription factor activity, RNA polymerase II-specific"/>
    <property type="evidence" value="ECO:0007669"/>
    <property type="project" value="TreeGrafter"/>
</dbReference>
<dbReference type="GO" id="GO:0005634">
    <property type="term" value="C:nucleus"/>
    <property type="evidence" value="ECO:0007669"/>
    <property type="project" value="UniProtKB-SubCell"/>
</dbReference>
<keyword evidence="3" id="KW-0805">Transcription regulation</keyword>
<keyword evidence="4" id="KW-0238">DNA-binding</keyword>
<feature type="domain" description="HTH myb-type" evidence="9">
    <location>
        <begin position="12"/>
        <end position="62"/>
    </location>
</feature>
<dbReference type="GO" id="GO:0000978">
    <property type="term" value="F:RNA polymerase II cis-regulatory region sequence-specific DNA binding"/>
    <property type="evidence" value="ECO:0007669"/>
    <property type="project" value="TreeGrafter"/>
</dbReference>
<evidence type="ECO:0000259" key="9">
    <source>
        <dbReference type="PROSITE" id="PS51294"/>
    </source>
</evidence>
<evidence type="ECO:0000313" key="11">
    <source>
        <dbReference type="Proteomes" id="UP001054252"/>
    </source>
</evidence>
<dbReference type="PANTHER" id="PTHR45614:SF190">
    <property type="entry name" value="TRANSCRIPTION FACTOR MYB44"/>
    <property type="match status" value="1"/>
</dbReference>
<dbReference type="Pfam" id="PF00249">
    <property type="entry name" value="Myb_DNA-binding"/>
    <property type="match status" value="2"/>
</dbReference>
<feature type="domain" description="Myb-like" evidence="8">
    <location>
        <begin position="59"/>
        <end position="109"/>
    </location>
</feature>
<organism evidence="10 11">
    <name type="scientific">Rubroshorea leprosula</name>
    <dbReference type="NCBI Taxonomy" id="152421"/>
    <lineage>
        <taxon>Eukaryota</taxon>
        <taxon>Viridiplantae</taxon>
        <taxon>Streptophyta</taxon>
        <taxon>Embryophyta</taxon>
        <taxon>Tracheophyta</taxon>
        <taxon>Spermatophyta</taxon>
        <taxon>Magnoliopsida</taxon>
        <taxon>eudicotyledons</taxon>
        <taxon>Gunneridae</taxon>
        <taxon>Pentapetalae</taxon>
        <taxon>rosids</taxon>
        <taxon>malvids</taxon>
        <taxon>Malvales</taxon>
        <taxon>Dipterocarpaceae</taxon>
        <taxon>Rubroshorea</taxon>
    </lineage>
</organism>
<evidence type="ECO:0000256" key="1">
    <source>
        <dbReference type="ARBA" id="ARBA00004123"/>
    </source>
</evidence>
<keyword evidence="6" id="KW-0539">Nucleus</keyword>
<reference evidence="10 11" key="1">
    <citation type="journal article" date="2021" name="Commun. Biol.">
        <title>The genome of Shorea leprosula (Dipterocarpaceae) highlights the ecological relevance of drought in aseasonal tropical rainforests.</title>
        <authorList>
            <person name="Ng K.K.S."/>
            <person name="Kobayashi M.J."/>
            <person name="Fawcett J.A."/>
            <person name="Hatakeyama M."/>
            <person name="Paape T."/>
            <person name="Ng C.H."/>
            <person name="Ang C.C."/>
            <person name="Tnah L.H."/>
            <person name="Lee C.T."/>
            <person name="Nishiyama T."/>
            <person name="Sese J."/>
            <person name="O'Brien M.J."/>
            <person name="Copetti D."/>
            <person name="Mohd Noor M.I."/>
            <person name="Ong R.C."/>
            <person name="Putra M."/>
            <person name="Sireger I.Z."/>
            <person name="Indrioko S."/>
            <person name="Kosugi Y."/>
            <person name="Izuno A."/>
            <person name="Isagi Y."/>
            <person name="Lee S.L."/>
            <person name="Shimizu K.K."/>
        </authorList>
    </citation>
    <scope>NUCLEOTIDE SEQUENCE [LARGE SCALE GENOMIC DNA]</scope>
    <source>
        <strain evidence="10">214</strain>
    </source>
</reference>
<dbReference type="InterPro" id="IPR017930">
    <property type="entry name" value="Myb_dom"/>
</dbReference>
<keyword evidence="2" id="KW-0677">Repeat</keyword>
<evidence type="ECO:0000313" key="10">
    <source>
        <dbReference type="EMBL" id="GKV32174.1"/>
    </source>
</evidence>
<dbReference type="SUPFAM" id="SSF46689">
    <property type="entry name" value="Homeodomain-like"/>
    <property type="match status" value="1"/>
</dbReference>
<dbReference type="PROSITE" id="PS50090">
    <property type="entry name" value="MYB_LIKE"/>
    <property type="match status" value="2"/>
</dbReference>